<dbReference type="SMART" id="SM00856">
    <property type="entry name" value="PMEI"/>
    <property type="match status" value="1"/>
</dbReference>
<keyword evidence="3" id="KW-0325">Glycoprotein</keyword>
<feature type="domain" description="Pectinesterase inhibitor" evidence="6">
    <location>
        <begin position="23"/>
        <end position="171"/>
    </location>
</feature>
<feature type="signal peptide" evidence="5">
    <location>
        <begin position="1"/>
        <end position="21"/>
    </location>
</feature>
<dbReference type="NCBIfam" id="TIGR01614">
    <property type="entry name" value="PME_inhib"/>
    <property type="match status" value="1"/>
</dbReference>
<evidence type="ECO:0000256" key="4">
    <source>
        <dbReference type="ARBA" id="ARBA00038471"/>
    </source>
</evidence>
<dbReference type="EMBL" id="JBAMMX010000017">
    <property type="protein sequence ID" value="KAK6924245.1"/>
    <property type="molecule type" value="Genomic_DNA"/>
</dbReference>
<proteinExistence type="inferred from homology"/>
<dbReference type="Proteomes" id="UP001370490">
    <property type="component" value="Unassembled WGS sequence"/>
</dbReference>
<name>A0AAN8UYH3_9MAGN</name>
<sequence>MGISNSFIIPLLLLTFPLIFASENSDLIKKTCKTTKYYDLCVSSLKSDPTSPKADTKGLATIMVGIGISNATSTYTYLSSQLLSTSNDTSMKKVLKECADKYSYANDSLQATIQDLGMENYDYAYTHVTAAQDYPNSCHNAFRRNSGLIYPVELAKREDGLKRICDVVLGILDLLGW</sequence>
<organism evidence="7 8">
    <name type="scientific">Dillenia turbinata</name>
    <dbReference type="NCBI Taxonomy" id="194707"/>
    <lineage>
        <taxon>Eukaryota</taxon>
        <taxon>Viridiplantae</taxon>
        <taxon>Streptophyta</taxon>
        <taxon>Embryophyta</taxon>
        <taxon>Tracheophyta</taxon>
        <taxon>Spermatophyta</taxon>
        <taxon>Magnoliopsida</taxon>
        <taxon>eudicotyledons</taxon>
        <taxon>Gunneridae</taxon>
        <taxon>Pentapetalae</taxon>
        <taxon>Dilleniales</taxon>
        <taxon>Dilleniaceae</taxon>
        <taxon>Dillenia</taxon>
    </lineage>
</organism>
<evidence type="ECO:0000313" key="7">
    <source>
        <dbReference type="EMBL" id="KAK6924245.1"/>
    </source>
</evidence>
<dbReference type="CDD" id="cd14859">
    <property type="entry name" value="PMEI_like"/>
    <property type="match status" value="1"/>
</dbReference>
<dbReference type="PANTHER" id="PTHR35357:SF8">
    <property type="entry name" value="OS01G0111000 PROTEIN"/>
    <property type="match status" value="1"/>
</dbReference>
<dbReference type="SUPFAM" id="SSF101148">
    <property type="entry name" value="Plant invertase/pectin methylesterase inhibitor"/>
    <property type="match status" value="1"/>
</dbReference>
<evidence type="ECO:0000256" key="3">
    <source>
        <dbReference type="ARBA" id="ARBA00023180"/>
    </source>
</evidence>
<comment type="caution">
    <text evidence="7">The sequence shown here is derived from an EMBL/GenBank/DDBJ whole genome shotgun (WGS) entry which is preliminary data.</text>
</comment>
<dbReference type="FunFam" id="1.20.140.40:FF:000011">
    <property type="entry name" value="Cell wall / vacuolar inhibitor of fructosidase 2"/>
    <property type="match status" value="1"/>
</dbReference>
<evidence type="ECO:0000256" key="1">
    <source>
        <dbReference type="ARBA" id="ARBA00022729"/>
    </source>
</evidence>
<evidence type="ECO:0000259" key="6">
    <source>
        <dbReference type="SMART" id="SM00856"/>
    </source>
</evidence>
<dbReference type="GO" id="GO:0004857">
    <property type="term" value="F:enzyme inhibitor activity"/>
    <property type="evidence" value="ECO:0007669"/>
    <property type="project" value="InterPro"/>
</dbReference>
<evidence type="ECO:0000256" key="5">
    <source>
        <dbReference type="SAM" id="SignalP"/>
    </source>
</evidence>
<evidence type="ECO:0000313" key="8">
    <source>
        <dbReference type="Proteomes" id="UP001370490"/>
    </source>
</evidence>
<gene>
    <name evidence="7" type="ORF">RJ641_010445</name>
</gene>
<reference evidence="7 8" key="1">
    <citation type="submission" date="2023-12" db="EMBL/GenBank/DDBJ databases">
        <title>A high-quality genome assembly for Dillenia turbinata (Dilleniales).</title>
        <authorList>
            <person name="Chanderbali A."/>
        </authorList>
    </citation>
    <scope>NUCLEOTIDE SEQUENCE [LARGE SCALE GENOMIC DNA]</scope>
    <source>
        <strain evidence="7">LSX21</strain>
        <tissue evidence="7">Leaf</tissue>
    </source>
</reference>
<keyword evidence="1 5" id="KW-0732">Signal</keyword>
<comment type="similarity">
    <text evidence="4">Belongs to the PMEI family.</text>
</comment>
<keyword evidence="8" id="KW-1185">Reference proteome</keyword>
<dbReference type="Gene3D" id="1.20.140.40">
    <property type="entry name" value="Invertase/pectin methylesterase inhibitor family protein"/>
    <property type="match status" value="1"/>
</dbReference>
<dbReference type="AlphaFoldDB" id="A0AAN8UYH3"/>
<evidence type="ECO:0000256" key="2">
    <source>
        <dbReference type="ARBA" id="ARBA00023157"/>
    </source>
</evidence>
<dbReference type="PANTHER" id="PTHR35357">
    <property type="entry name" value="OS02G0537100 PROTEIN"/>
    <property type="match status" value="1"/>
</dbReference>
<dbReference type="InterPro" id="IPR035513">
    <property type="entry name" value="Invertase/methylesterase_inhib"/>
</dbReference>
<protein>
    <submittedName>
        <fullName evidence="7">Pectinesterase inhibitor domain</fullName>
    </submittedName>
</protein>
<dbReference type="InterPro" id="IPR006501">
    <property type="entry name" value="Pectinesterase_inhib_dom"/>
</dbReference>
<feature type="chain" id="PRO_5042856555" evidence="5">
    <location>
        <begin position="22"/>
        <end position="177"/>
    </location>
</feature>
<keyword evidence="2" id="KW-1015">Disulfide bond</keyword>
<accession>A0AAN8UYH3</accession>
<dbReference type="Pfam" id="PF04043">
    <property type="entry name" value="PMEI"/>
    <property type="match status" value="1"/>
</dbReference>